<feature type="region of interest" description="Disordered" evidence="1">
    <location>
        <begin position="139"/>
        <end position="158"/>
    </location>
</feature>
<keyword evidence="4" id="KW-1185">Reference proteome</keyword>
<organism evidence="3 4">
    <name type="scientific">Thiorhodovibrio winogradskyi</name>
    <dbReference type="NCBI Taxonomy" id="77007"/>
    <lineage>
        <taxon>Bacteria</taxon>
        <taxon>Pseudomonadati</taxon>
        <taxon>Pseudomonadota</taxon>
        <taxon>Gammaproteobacteria</taxon>
        <taxon>Chromatiales</taxon>
        <taxon>Chromatiaceae</taxon>
        <taxon>Thiorhodovibrio</taxon>
    </lineage>
</organism>
<evidence type="ECO:0000256" key="2">
    <source>
        <dbReference type="SAM" id="Phobius"/>
    </source>
</evidence>
<dbReference type="InterPro" id="IPR051224">
    <property type="entry name" value="NiCoT_RcnA"/>
</dbReference>
<evidence type="ECO:0000313" key="3">
    <source>
        <dbReference type="EMBL" id="WPL17078.1"/>
    </source>
</evidence>
<dbReference type="PANTHER" id="PTHR40659:SF1">
    <property type="entry name" value="NICKEL_COBALT EFFLUX SYSTEM RCNA"/>
    <property type="match status" value="1"/>
</dbReference>
<name>A0ABZ0S7V7_9GAMM</name>
<keyword evidence="2" id="KW-1133">Transmembrane helix</keyword>
<evidence type="ECO:0000256" key="1">
    <source>
        <dbReference type="SAM" id="MobiDB-lite"/>
    </source>
</evidence>
<sequence>MAVGIRPCTGAVMVLGVANLLNLWLAGIFAVLSMSIGTAITVLMLAILAIQTNHLLARLPYQQRPYWRLLGPIGAIVGGLMNLAGGLLLLQDSAKAPSHPLLSAQTSQVEDGSTRSKREELARMPSVCRMWISPPMVGLSRPRAPKPMPIRSVPTASA</sequence>
<reference evidence="3 4" key="1">
    <citation type="journal article" date="2023" name="Microorganisms">
        <title>Thiorhodovibrio frisius and Trv. litoralis spp. nov., Two Novel Members from a Clade of Fastidious Purple Sulfur Bacteria That Exhibit Unique Red-Shifted Light-Harvesting Capabilities.</title>
        <authorList>
            <person name="Methner A."/>
            <person name="Kuzyk S.B."/>
            <person name="Petersen J."/>
            <person name="Bauer S."/>
            <person name="Brinkmann H."/>
            <person name="Sichau K."/>
            <person name="Wanner G."/>
            <person name="Wolf J."/>
            <person name="Neumann-Schaal M."/>
            <person name="Henke P."/>
            <person name="Tank M."/>
            <person name="Sproer C."/>
            <person name="Bunk B."/>
            <person name="Overmann J."/>
        </authorList>
    </citation>
    <scope>NUCLEOTIDE SEQUENCE [LARGE SCALE GENOMIC DNA]</scope>
    <source>
        <strain evidence="3 4">DSM 6702</strain>
    </source>
</reference>
<keyword evidence="2" id="KW-0812">Transmembrane</keyword>
<protein>
    <submittedName>
        <fullName evidence="3">High-affinity nickel-transport protein</fullName>
    </submittedName>
</protein>
<proteinExistence type="predicted"/>
<gene>
    <name evidence="3" type="ORF">Thiowin_02064</name>
</gene>
<accession>A0ABZ0S7V7</accession>
<feature type="transmembrane region" description="Helical" evidence="2">
    <location>
        <begin position="23"/>
        <end position="48"/>
    </location>
</feature>
<dbReference type="PANTHER" id="PTHR40659">
    <property type="entry name" value="NICKEL/COBALT EFFLUX SYSTEM RCNA"/>
    <property type="match status" value="1"/>
</dbReference>
<dbReference type="EMBL" id="CP121472">
    <property type="protein sequence ID" value="WPL17078.1"/>
    <property type="molecule type" value="Genomic_DNA"/>
</dbReference>
<evidence type="ECO:0000313" key="4">
    <source>
        <dbReference type="Proteomes" id="UP001432180"/>
    </source>
</evidence>
<keyword evidence="2" id="KW-0472">Membrane</keyword>
<dbReference type="Proteomes" id="UP001432180">
    <property type="component" value="Chromosome"/>
</dbReference>
<feature type="transmembrane region" description="Helical" evidence="2">
    <location>
        <begin position="69"/>
        <end position="90"/>
    </location>
</feature>